<dbReference type="Pfam" id="PF01266">
    <property type="entry name" value="DAO"/>
    <property type="match status" value="1"/>
</dbReference>
<gene>
    <name evidence="2" type="ORF">GBAR_LOCUS9153</name>
</gene>
<protein>
    <recommendedName>
        <fullName evidence="1">FAD dependent oxidoreductase domain-containing protein</fullName>
    </recommendedName>
</protein>
<organism evidence="2 3">
    <name type="scientific">Geodia barretti</name>
    <name type="common">Barrett's horny sponge</name>
    <dbReference type="NCBI Taxonomy" id="519541"/>
    <lineage>
        <taxon>Eukaryota</taxon>
        <taxon>Metazoa</taxon>
        <taxon>Porifera</taxon>
        <taxon>Demospongiae</taxon>
        <taxon>Heteroscleromorpha</taxon>
        <taxon>Tetractinellida</taxon>
        <taxon>Astrophorina</taxon>
        <taxon>Geodiidae</taxon>
        <taxon>Geodia</taxon>
    </lineage>
</organism>
<dbReference type="Proteomes" id="UP001174909">
    <property type="component" value="Unassembled WGS sequence"/>
</dbReference>
<reference evidence="2" key="1">
    <citation type="submission" date="2023-03" db="EMBL/GenBank/DDBJ databases">
        <authorList>
            <person name="Steffen K."/>
            <person name="Cardenas P."/>
        </authorList>
    </citation>
    <scope>NUCLEOTIDE SEQUENCE</scope>
</reference>
<evidence type="ECO:0000313" key="3">
    <source>
        <dbReference type="Proteomes" id="UP001174909"/>
    </source>
</evidence>
<dbReference type="InterPro" id="IPR006076">
    <property type="entry name" value="FAD-dep_OxRdtase"/>
</dbReference>
<evidence type="ECO:0000259" key="1">
    <source>
        <dbReference type="Pfam" id="PF01266"/>
    </source>
</evidence>
<accession>A0AA35RPS8</accession>
<dbReference type="AlphaFoldDB" id="A0AA35RPS8"/>
<comment type="caution">
    <text evidence="2">The sequence shown here is derived from an EMBL/GenBank/DDBJ whole genome shotgun (WGS) entry which is preliminary data.</text>
</comment>
<dbReference type="InterPro" id="IPR036188">
    <property type="entry name" value="FAD/NAD-bd_sf"/>
</dbReference>
<evidence type="ECO:0000313" key="2">
    <source>
        <dbReference type="EMBL" id="CAI8014658.1"/>
    </source>
</evidence>
<dbReference type="EMBL" id="CASHTH010001383">
    <property type="protein sequence ID" value="CAI8014658.1"/>
    <property type="molecule type" value="Genomic_DNA"/>
</dbReference>
<name>A0AA35RPS8_GEOBA</name>
<keyword evidence="3" id="KW-1185">Reference proteome</keyword>
<sequence length="165" mass="17898">MFGGARNRDEPDSLFPQYAADGRRNARIGSAGFRPTLAHQRRLQVLLAELFPHLADAPITHRWGGLQAFTFDGLPAIGVFDSERRIHGLAGFSGLGNSYSNVGAAYLAARIADSGDGLPPRLAETLKLLLAPGRSGARWPGAEPTRARTGAYGLVRRATRRRPRR</sequence>
<feature type="domain" description="FAD dependent oxidoreductase" evidence="1">
    <location>
        <begin position="29"/>
        <end position="110"/>
    </location>
</feature>
<dbReference type="Gene3D" id="3.30.9.10">
    <property type="entry name" value="D-Amino Acid Oxidase, subunit A, domain 2"/>
    <property type="match status" value="1"/>
</dbReference>
<dbReference type="Gene3D" id="3.50.50.60">
    <property type="entry name" value="FAD/NAD(P)-binding domain"/>
    <property type="match status" value="1"/>
</dbReference>
<proteinExistence type="predicted"/>